<dbReference type="InParanoid" id="A0A4R6QJT3"/>
<keyword evidence="1" id="KW-0378">Hydrolase</keyword>
<accession>A0A4R6QJT3</accession>
<dbReference type="OrthoDB" id="8716700at2"/>
<protein>
    <submittedName>
        <fullName evidence="1">N-formylglutamate amidohydrolase</fullName>
    </submittedName>
</protein>
<proteinExistence type="predicted"/>
<reference evidence="1 2" key="1">
    <citation type="submission" date="2019-03" db="EMBL/GenBank/DDBJ databases">
        <title>Genomic Encyclopedia of Type Strains, Phase IV (KMG-IV): sequencing the most valuable type-strain genomes for metagenomic binning, comparative biology and taxonomic classification.</title>
        <authorList>
            <person name="Goeker M."/>
        </authorList>
    </citation>
    <scope>NUCLEOTIDE SEQUENCE [LARGE SCALE GENOMIC DNA]</scope>
    <source>
        <strain evidence="1 2">DSM 16998</strain>
    </source>
</reference>
<dbReference type="Proteomes" id="UP000295361">
    <property type="component" value="Unassembled WGS sequence"/>
</dbReference>
<evidence type="ECO:0000313" key="2">
    <source>
        <dbReference type="Proteomes" id="UP000295361"/>
    </source>
</evidence>
<evidence type="ECO:0000313" key="1">
    <source>
        <dbReference type="EMBL" id="TDP63986.1"/>
    </source>
</evidence>
<keyword evidence="2" id="KW-1185">Reference proteome</keyword>
<dbReference type="EMBL" id="SNXS01000004">
    <property type="protein sequence ID" value="TDP63986.1"/>
    <property type="molecule type" value="Genomic_DNA"/>
</dbReference>
<dbReference type="RefSeq" id="WP_133701834.1">
    <property type="nucleotide sequence ID" value="NZ_SNXS01000004.1"/>
</dbReference>
<name>A0A4R6QJT3_9BURK</name>
<dbReference type="GO" id="GO:0016787">
    <property type="term" value="F:hydrolase activity"/>
    <property type="evidence" value="ECO:0007669"/>
    <property type="project" value="UniProtKB-KW"/>
</dbReference>
<sequence>MRAFELTRPTGPELPIVVDSPHSGRHYPGDFDAGLPLWQLRQGEDAFVEQLWAGAPAAGASLLAANFPRVYIDPNRSLEDIDEALLDAPWPGPVTESTKTRLGIGLVWRQMAEGLPIYERRLSVAEVEQRIARCYQPYHQALNAALDEAHQRFGKRWHLNVHSMPDDSYAQLGLPEQQLADFVLGDLDGSSADATTMLVLEGALRAQGYSVARNDPFKGVEIIRRSGQPARHCHAVQIEIKRSLYMDVQTHQPNAGFVRAKTAIDALLAALARHAQA</sequence>
<dbReference type="SUPFAM" id="SSF53187">
    <property type="entry name" value="Zn-dependent exopeptidases"/>
    <property type="match status" value="1"/>
</dbReference>
<gene>
    <name evidence="1" type="ORF">DES47_104268</name>
</gene>
<dbReference type="Pfam" id="PF05013">
    <property type="entry name" value="FGase"/>
    <property type="match status" value="1"/>
</dbReference>
<comment type="caution">
    <text evidence="1">The sequence shown here is derived from an EMBL/GenBank/DDBJ whole genome shotgun (WGS) entry which is preliminary data.</text>
</comment>
<organism evidence="1 2">
    <name type="scientific">Roseateles toxinivorans</name>
    <dbReference type="NCBI Taxonomy" id="270368"/>
    <lineage>
        <taxon>Bacteria</taxon>
        <taxon>Pseudomonadati</taxon>
        <taxon>Pseudomonadota</taxon>
        <taxon>Betaproteobacteria</taxon>
        <taxon>Burkholderiales</taxon>
        <taxon>Sphaerotilaceae</taxon>
        <taxon>Roseateles</taxon>
    </lineage>
</organism>
<dbReference type="InterPro" id="IPR007709">
    <property type="entry name" value="N-FG_amidohydro"/>
</dbReference>
<dbReference type="Gene3D" id="3.40.630.40">
    <property type="entry name" value="Zn-dependent exopeptidases"/>
    <property type="match status" value="1"/>
</dbReference>
<dbReference type="AlphaFoldDB" id="A0A4R6QJT3"/>